<evidence type="ECO:0000256" key="2">
    <source>
        <dbReference type="ARBA" id="ARBA00005013"/>
    </source>
</evidence>
<evidence type="ECO:0000256" key="6">
    <source>
        <dbReference type="RuleBase" id="RU362079"/>
    </source>
</evidence>
<organism evidence="8 9">
    <name type="scientific">Cyanobium usitatum str. Tous</name>
    <dbReference type="NCBI Taxonomy" id="2116684"/>
    <lineage>
        <taxon>Bacteria</taxon>
        <taxon>Bacillati</taxon>
        <taxon>Cyanobacteriota</taxon>
        <taxon>Cyanophyceae</taxon>
        <taxon>Synechococcales</taxon>
        <taxon>Prochlorococcaceae</taxon>
        <taxon>Cyanobium</taxon>
    </lineage>
</organism>
<dbReference type="GO" id="GO:0004150">
    <property type="term" value="F:dihydroneopterin aldolase activity"/>
    <property type="evidence" value="ECO:0007669"/>
    <property type="project" value="UniProtKB-UniRule"/>
</dbReference>
<evidence type="ECO:0000259" key="7">
    <source>
        <dbReference type="SMART" id="SM00905"/>
    </source>
</evidence>
<evidence type="ECO:0000313" key="8">
    <source>
        <dbReference type="EMBL" id="PSJ07028.1"/>
    </source>
</evidence>
<accession>A0A2P7N0N9</accession>
<dbReference type="NCBIfam" id="TIGR00525">
    <property type="entry name" value="folB"/>
    <property type="match status" value="1"/>
</dbReference>
<dbReference type="PANTHER" id="PTHR42844">
    <property type="entry name" value="DIHYDRONEOPTERIN ALDOLASE 1-RELATED"/>
    <property type="match status" value="1"/>
</dbReference>
<protein>
    <recommendedName>
        <fullName evidence="6">7,8-dihydroneopterin aldolase</fullName>
        <ecNumber evidence="6">4.1.2.25</ecNumber>
    </recommendedName>
</protein>
<gene>
    <name evidence="8" type="primary">folB</name>
    <name evidence="8" type="ORF">C7K55_03040</name>
</gene>
<dbReference type="GO" id="GO:0005737">
    <property type="term" value="C:cytoplasm"/>
    <property type="evidence" value="ECO:0007669"/>
    <property type="project" value="TreeGrafter"/>
</dbReference>
<dbReference type="SUPFAM" id="SSF55620">
    <property type="entry name" value="Tetrahydrobiopterin biosynthesis enzymes-like"/>
    <property type="match status" value="1"/>
</dbReference>
<dbReference type="InterPro" id="IPR006157">
    <property type="entry name" value="FolB_dom"/>
</dbReference>
<dbReference type="RefSeq" id="WP_106501995.1">
    <property type="nucleotide sequence ID" value="NZ_PXXO01000002.1"/>
</dbReference>
<dbReference type="OrthoDB" id="9803748at2"/>
<dbReference type="SMART" id="SM00905">
    <property type="entry name" value="FolB"/>
    <property type="match status" value="1"/>
</dbReference>
<keyword evidence="9" id="KW-1185">Reference proteome</keyword>
<comment type="similarity">
    <text evidence="3 6">Belongs to the DHNA family.</text>
</comment>
<dbReference type="NCBIfam" id="TIGR00526">
    <property type="entry name" value="folB_dom"/>
    <property type="match status" value="1"/>
</dbReference>
<reference evidence="8 9" key="1">
    <citation type="journal article" date="2018" name="Environ. Microbiol.">
        <title>Ecological and genomic features of two widespread freshwater picocyanobacteria.</title>
        <authorList>
            <person name="Cabello-Yeves P.J."/>
            <person name="Picazo A."/>
            <person name="Camacho A."/>
            <person name="Callieri C."/>
            <person name="Rosselli R."/>
            <person name="Roda-Garcia J.J."/>
            <person name="Coutinho F.H."/>
            <person name="Rodriguez-Valera F."/>
        </authorList>
    </citation>
    <scope>NUCLEOTIDE SEQUENCE [LARGE SCALE GENOMIC DNA]</scope>
    <source>
        <strain evidence="8 9">Tous</strain>
    </source>
</reference>
<comment type="pathway">
    <text evidence="2 6">Cofactor biosynthesis; tetrahydrofolate biosynthesis; 2-amino-4-hydroxy-6-hydroxymethyl-7,8-dihydropteridine diphosphate from 7,8-dihydroneopterin triphosphate: step 3/4.</text>
</comment>
<comment type="function">
    <text evidence="6">Catalyzes the conversion of 7,8-dihydroneopterin to 6-hydroxymethyl-7,8-dihydropterin.</text>
</comment>
<dbReference type="GO" id="GO:0046654">
    <property type="term" value="P:tetrahydrofolate biosynthetic process"/>
    <property type="evidence" value="ECO:0007669"/>
    <property type="project" value="UniProtKB-UniRule"/>
</dbReference>
<dbReference type="AlphaFoldDB" id="A0A2P7N0N9"/>
<evidence type="ECO:0000313" key="9">
    <source>
        <dbReference type="Proteomes" id="UP000243002"/>
    </source>
</evidence>
<dbReference type="EMBL" id="PXXO01000002">
    <property type="protein sequence ID" value="PSJ07028.1"/>
    <property type="molecule type" value="Genomic_DNA"/>
</dbReference>
<dbReference type="GO" id="GO:0046656">
    <property type="term" value="P:folic acid biosynthetic process"/>
    <property type="evidence" value="ECO:0007669"/>
    <property type="project" value="UniProtKB-UniRule"/>
</dbReference>
<dbReference type="InterPro" id="IPR006156">
    <property type="entry name" value="Dihydroneopterin_aldolase"/>
</dbReference>
<dbReference type="UniPathway" id="UPA00077">
    <property type="reaction ID" value="UER00154"/>
</dbReference>
<evidence type="ECO:0000256" key="4">
    <source>
        <dbReference type="ARBA" id="ARBA00022909"/>
    </source>
</evidence>
<proteinExistence type="inferred from homology"/>
<dbReference type="CDD" id="cd00534">
    <property type="entry name" value="DHNA_DHNTPE"/>
    <property type="match status" value="1"/>
</dbReference>
<dbReference type="Gene3D" id="3.30.1130.10">
    <property type="match status" value="1"/>
</dbReference>
<evidence type="ECO:0000256" key="1">
    <source>
        <dbReference type="ARBA" id="ARBA00001353"/>
    </source>
</evidence>
<comment type="caution">
    <text evidence="8">The sequence shown here is derived from an EMBL/GenBank/DDBJ whole genome shotgun (WGS) entry which is preliminary data.</text>
</comment>
<evidence type="ECO:0000256" key="5">
    <source>
        <dbReference type="ARBA" id="ARBA00023239"/>
    </source>
</evidence>
<feature type="domain" description="Dihydroneopterin aldolase/epimerase" evidence="7">
    <location>
        <begin position="5"/>
        <end position="117"/>
    </location>
</feature>
<sequence>MSDAIQVRGLRLWAHVGVLDFERRDGQWFELDLELGVDLSAAGRSDALGDTLDYSQLITALQQQARSLSCQTLEHYSERIFERIEELYGPVPVRIELRKCQAPVSGFDGVVAVRRSRHH</sequence>
<keyword evidence="5 6" id="KW-0456">Lyase</keyword>
<dbReference type="Proteomes" id="UP000243002">
    <property type="component" value="Unassembled WGS sequence"/>
</dbReference>
<dbReference type="Pfam" id="PF02152">
    <property type="entry name" value="FolB"/>
    <property type="match status" value="1"/>
</dbReference>
<comment type="catalytic activity">
    <reaction evidence="1 6">
        <text>7,8-dihydroneopterin = 6-hydroxymethyl-7,8-dihydropterin + glycolaldehyde</text>
        <dbReference type="Rhea" id="RHEA:10540"/>
        <dbReference type="ChEBI" id="CHEBI:17001"/>
        <dbReference type="ChEBI" id="CHEBI:17071"/>
        <dbReference type="ChEBI" id="CHEBI:44841"/>
        <dbReference type="EC" id="4.1.2.25"/>
    </reaction>
</comment>
<dbReference type="PANTHER" id="PTHR42844:SF1">
    <property type="entry name" value="DIHYDRONEOPTERIN ALDOLASE 1-RELATED"/>
    <property type="match status" value="1"/>
</dbReference>
<keyword evidence="4 6" id="KW-0289">Folate biosynthesis</keyword>
<name>A0A2P7N0N9_9CYAN</name>
<evidence type="ECO:0000256" key="3">
    <source>
        <dbReference type="ARBA" id="ARBA00005708"/>
    </source>
</evidence>
<dbReference type="EC" id="4.1.2.25" evidence="6"/>
<dbReference type="InterPro" id="IPR043133">
    <property type="entry name" value="GTP-CH-I_C/QueF"/>
</dbReference>